<dbReference type="SUPFAM" id="SSF48452">
    <property type="entry name" value="TPR-like"/>
    <property type="match status" value="1"/>
</dbReference>
<feature type="transmembrane region" description="Helical" evidence="3">
    <location>
        <begin position="6"/>
        <end position="30"/>
    </location>
</feature>
<keyword evidence="2" id="KW-0802">TPR repeat</keyword>
<evidence type="ECO:0000256" key="2">
    <source>
        <dbReference type="ARBA" id="ARBA00022803"/>
    </source>
</evidence>
<dbReference type="Gene3D" id="1.25.40.10">
    <property type="entry name" value="Tetratricopeptide repeat domain"/>
    <property type="match status" value="1"/>
</dbReference>
<keyword evidence="1" id="KW-0677">Repeat</keyword>
<dbReference type="EMBL" id="JADEWU010000020">
    <property type="protein sequence ID" value="MBE9143800.1"/>
    <property type="molecule type" value="Genomic_DNA"/>
</dbReference>
<sequence>MKFIKNIINFIAELIQLIKKTILIILILHLSQRSSKLYRLGWINKAVTLAEQALELALSLEIGDNPLVASSLNNLAFFYTYQGKLSQAELLLQQALAMLKRFFEGDHYILAFSLNGLAEVYRIQGKLSQNVLPPLP</sequence>
<dbReference type="Proteomes" id="UP000640725">
    <property type="component" value="Unassembled WGS sequence"/>
</dbReference>
<keyword evidence="5" id="KW-1185">Reference proteome</keyword>
<dbReference type="Pfam" id="PF13424">
    <property type="entry name" value="TPR_12"/>
    <property type="match status" value="1"/>
</dbReference>
<organism evidence="4 5">
    <name type="scientific">Planktothrix mougeotii LEGE 06226</name>
    <dbReference type="NCBI Taxonomy" id="1828728"/>
    <lineage>
        <taxon>Bacteria</taxon>
        <taxon>Bacillati</taxon>
        <taxon>Cyanobacteriota</taxon>
        <taxon>Cyanophyceae</taxon>
        <taxon>Oscillatoriophycideae</taxon>
        <taxon>Oscillatoriales</taxon>
        <taxon>Microcoleaceae</taxon>
        <taxon>Planktothrix</taxon>
    </lineage>
</organism>
<name>A0ABR9UBG0_9CYAN</name>
<dbReference type="PANTHER" id="PTHR45641:SF19">
    <property type="entry name" value="NEPHROCYSTIN-3"/>
    <property type="match status" value="1"/>
</dbReference>
<comment type="caution">
    <text evidence="4">The sequence shown here is derived from an EMBL/GenBank/DDBJ whole genome shotgun (WGS) entry which is preliminary data.</text>
</comment>
<gene>
    <name evidence="4" type="ORF">IQ236_11245</name>
</gene>
<proteinExistence type="predicted"/>
<evidence type="ECO:0000313" key="5">
    <source>
        <dbReference type="Proteomes" id="UP000640725"/>
    </source>
</evidence>
<accession>A0ABR9UBG0</accession>
<evidence type="ECO:0000313" key="4">
    <source>
        <dbReference type="EMBL" id="MBE9143800.1"/>
    </source>
</evidence>
<dbReference type="RefSeq" id="WP_193869329.1">
    <property type="nucleotide sequence ID" value="NZ_JADEWU010000020.1"/>
</dbReference>
<dbReference type="InterPro" id="IPR011990">
    <property type="entry name" value="TPR-like_helical_dom_sf"/>
</dbReference>
<reference evidence="4 5" key="1">
    <citation type="submission" date="2020-10" db="EMBL/GenBank/DDBJ databases">
        <authorList>
            <person name="Castelo-Branco R."/>
            <person name="Eusebio N."/>
            <person name="Adriana R."/>
            <person name="Vieira A."/>
            <person name="Brugerolle De Fraissinette N."/>
            <person name="Rezende De Castro R."/>
            <person name="Schneider M.P."/>
            <person name="Vasconcelos V."/>
            <person name="Leao P.N."/>
        </authorList>
    </citation>
    <scope>NUCLEOTIDE SEQUENCE [LARGE SCALE GENOMIC DNA]</scope>
    <source>
        <strain evidence="4 5">LEGE 06226</strain>
    </source>
</reference>
<keyword evidence="3" id="KW-0472">Membrane</keyword>
<protein>
    <submittedName>
        <fullName evidence="4">Tetratricopeptide repeat protein</fullName>
    </submittedName>
</protein>
<evidence type="ECO:0000256" key="3">
    <source>
        <dbReference type="SAM" id="Phobius"/>
    </source>
</evidence>
<dbReference type="PANTHER" id="PTHR45641">
    <property type="entry name" value="TETRATRICOPEPTIDE REPEAT PROTEIN (AFU_ORTHOLOGUE AFUA_6G03870)"/>
    <property type="match status" value="1"/>
</dbReference>
<evidence type="ECO:0000256" key="1">
    <source>
        <dbReference type="ARBA" id="ARBA00022737"/>
    </source>
</evidence>
<keyword evidence="3" id="KW-1133">Transmembrane helix</keyword>
<keyword evidence="3" id="KW-0812">Transmembrane</keyword>